<accession>A0A5B0S8A2</accession>
<dbReference type="AlphaFoldDB" id="A0A5B0S8A2"/>
<dbReference type="Proteomes" id="UP000325313">
    <property type="component" value="Unassembled WGS sequence"/>
</dbReference>
<proteinExistence type="predicted"/>
<dbReference type="EMBL" id="VDEP01000069">
    <property type="protein sequence ID" value="KAA1134140.1"/>
    <property type="molecule type" value="Genomic_DNA"/>
</dbReference>
<evidence type="ECO:0000256" key="1">
    <source>
        <dbReference type="SAM" id="SignalP"/>
    </source>
</evidence>
<organism evidence="2 3">
    <name type="scientific">Puccinia graminis f. sp. tritici</name>
    <dbReference type="NCBI Taxonomy" id="56615"/>
    <lineage>
        <taxon>Eukaryota</taxon>
        <taxon>Fungi</taxon>
        <taxon>Dikarya</taxon>
        <taxon>Basidiomycota</taxon>
        <taxon>Pucciniomycotina</taxon>
        <taxon>Pucciniomycetes</taxon>
        <taxon>Pucciniales</taxon>
        <taxon>Pucciniaceae</taxon>
        <taxon>Puccinia</taxon>
    </lineage>
</organism>
<reference evidence="2 3" key="1">
    <citation type="submission" date="2019-05" db="EMBL/GenBank/DDBJ databases">
        <title>Emergence of the Ug99 lineage of the wheat stem rust pathogen through somatic hybridization.</title>
        <authorList>
            <person name="Li F."/>
            <person name="Upadhyaya N.M."/>
            <person name="Sperschneider J."/>
            <person name="Matny O."/>
            <person name="Nguyen-Phuc H."/>
            <person name="Mago R."/>
            <person name="Raley C."/>
            <person name="Miller M.E."/>
            <person name="Silverstein K.A.T."/>
            <person name="Henningsen E."/>
            <person name="Hirsch C.D."/>
            <person name="Visser B."/>
            <person name="Pretorius Z.A."/>
            <person name="Steffenson B.J."/>
            <person name="Schwessinger B."/>
            <person name="Dodds P.N."/>
            <person name="Figueroa M."/>
        </authorList>
    </citation>
    <scope>NUCLEOTIDE SEQUENCE [LARGE SCALE GENOMIC DNA]</scope>
    <source>
        <strain evidence="2 3">Ug99</strain>
    </source>
</reference>
<protein>
    <submittedName>
        <fullName evidence="2">Uncharacterized protein</fullName>
    </submittedName>
</protein>
<name>A0A5B0S8A2_PUCGR</name>
<evidence type="ECO:0000313" key="3">
    <source>
        <dbReference type="Proteomes" id="UP000325313"/>
    </source>
</evidence>
<keyword evidence="1" id="KW-0732">Signal</keyword>
<sequence>MNHMNIILVILIALTPACMAQGSNVYCASCGRKTWEILNLESRPWCEKCGKPLEFNEGLLCDKLRTKKYYKCPNPECKAETVKNKRFPTDEQEDCIHEHKIVYKPPITAQSETGASSSGTAIHTSKIPGGGVFYHFLEEK</sequence>
<comment type="caution">
    <text evidence="2">The sequence shown here is derived from an EMBL/GenBank/DDBJ whole genome shotgun (WGS) entry which is preliminary data.</text>
</comment>
<evidence type="ECO:0000313" key="2">
    <source>
        <dbReference type="EMBL" id="KAA1134140.1"/>
    </source>
</evidence>
<feature type="chain" id="PRO_5022774006" evidence="1">
    <location>
        <begin position="21"/>
        <end position="140"/>
    </location>
</feature>
<gene>
    <name evidence="2" type="ORF">PGTUg99_029577</name>
</gene>
<feature type="signal peptide" evidence="1">
    <location>
        <begin position="1"/>
        <end position="20"/>
    </location>
</feature>